<gene>
    <name evidence="4" type="ORF">BEI59_05270</name>
    <name evidence="2" type="ORF">BEI61_00443</name>
    <name evidence="3" type="ORF">BEI63_21155</name>
</gene>
<reference evidence="4 6" key="3">
    <citation type="submission" date="2016-08" db="EMBL/GenBank/DDBJ databases">
        <authorList>
            <person name="Seilhamer J.J."/>
        </authorList>
    </citation>
    <scope>NUCLEOTIDE SEQUENCE [LARGE SCALE GENOMIC DNA]</scope>
    <source>
        <strain evidence="4 6">NML150140-1</strain>
    </source>
</reference>
<evidence type="ECO:0000313" key="3">
    <source>
        <dbReference type="EMBL" id="ODR51697.1"/>
    </source>
</evidence>
<evidence type="ECO:0000256" key="1">
    <source>
        <dbReference type="SAM" id="MobiDB-lite"/>
    </source>
</evidence>
<evidence type="ECO:0000313" key="2">
    <source>
        <dbReference type="EMBL" id="ODM08814.1"/>
    </source>
</evidence>
<dbReference type="OrthoDB" id="180690at2"/>
<sequence length="476" mass="54845">MKKYLFLDRGLFNGRYMTNAKVELASIQKEGTVFFREDFFADPPRKWEVRYDNGYPNVLYDSKEKIYRCYYTLFIHDRDSENTPLKERAAKTYVPGSDRVTALCYACSTDGIHWEKPELGLVDFKGNKRNNILYAYVHGTGVFLDEEEPDPNRRYKLVTKVDYAPGCGYMAVGFSADGIHFGELKKWTGGQPRADTHNFVFREERTGRFVLITRVWKNGQRIAARCESSDFLNWTEPQEIFRGRGFEDQIYSMPVFRYNDIYLGVPSVYHEGDTADKDYDTVDLRLAWSVDTLDWEEAAFGENFMDRGKGTYPDGEFDCGCIYSSAPVPIGDRLYFYYMGGNGRHTDYRETSFSRGYIPKDCFAYYRQKDPMREAVLSANPFFFRSSRLEFLTERGRSGSILAELTDESGRICLTGKTEDSGTEPEGNAGSGEPRWETVLWDGTIPEEGKIYTLRIRFSDVFLYGMRGDMEAAGNK</sequence>
<name>A0A1E3AJB3_9FIRM</name>
<dbReference type="AlphaFoldDB" id="A0A1E3AJB3"/>
<proteinExistence type="predicted"/>
<comment type="caution">
    <text evidence="2">The sequence shown here is derived from an EMBL/GenBank/DDBJ whole genome shotgun (WGS) entry which is preliminary data.</text>
</comment>
<reference evidence="2 5" key="1">
    <citation type="submission" date="2016-07" db="EMBL/GenBank/DDBJ databases">
        <title>Characterization of isolates of Eisenbergiella tayi derived from blood cultures, using whole genome sequencing.</title>
        <authorList>
            <person name="Burdz T."/>
            <person name="Wiebe D."/>
            <person name="Huynh C."/>
            <person name="Bernard K."/>
        </authorList>
    </citation>
    <scope>NUCLEOTIDE SEQUENCE [LARGE SCALE GENOMIC DNA]</scope>
    <source>
        <strain evidence="2 5">NML 110608</strain>
    </source>
</reference>
<dbReference type="InterPro" id="IPR023296">
    <property type="entry name" value="Glyco_hydro_beta-prop_sf"/>
</dbReference>
<dbReference type="Proteomes" id="UP000094271">
    <property type="component" value="Unassembled WGS sequence"/>
</dbReference>
<feature type="region of interest" description="Disordered" evidence="1">
    <location>
        <begin position="416"/>
        <end position="435"/>
    </location>
</feature>
<dbReference type="Proteomes" id="UP000094067">
    <property type="component" value="Unassembled WGS sequence"/>
</dbReference>
<evidence type="ECO:0000313" key="5">
    <source>
        <dbReference type="Proteomes" id="UP000094067"/>
    </source>
</evidence>
<evidence type="ECO:0000313" key="6">
    <source>
        <dbReference type="Proteomes" id="UP000094271"/>
    </source>
</evidence>
<keyword evidence="7" id="KW-1185">Reference proteome</keyword>
<evidence type="ECO:0000313" key="7">
    <source>
        <dbReference type="Proteomes" id="UP000094869"/>
    </source>
</evidence>
<protein>
    <recommendedName>
        <fullName evidence="8">Glycosyl hydrolase family 32 N-terminal domain-containing protein</fullName>
    </recommendedName>
</protein>
<reference evidence="3 7" key="2">
    <citation type="submission" date="2016-08" db="EMBL/GenBank/DDBJ databases">
        <title>Characterization of Isolates of Eisenbergiella tayi Derived from Blood Cultures, Using Whole Genome Sequencing.</title>
        <authorList>
            <person name="Bernier A.-M."/>
            <person name="Burdz T."/>
            <person name="Wiebe D."/>
            <person name="Bernard K."/>
        </authorList>
    </citation>
    <scope>NUCLEOTIDE SEQUENCE [LARGE SCALE GENOMIC DNA]</scope>
    <source>
        <strain evidence="3 7">NML120146</strain>
    </source>
</reference>
<organism evidence="2 5">
    <name type="scientific">Eisenbergiella tayi</name>
    <dbReference type="NCBI Taxonomy" id="1432052"/>
    <lineage>
        <taxon>Bacteria</taxon>
        <taxon>Bacillati</taxon>
        <taxon>Bacillota</taxon>
        <taxon>Clostridia</taxon>
        <taxon>Lachnospirales</taxon>
        <taxon>Lachnospiraceae</taxon>
        <taxon>Eisenbergiella</taxon>
    </lineage>
</organism>
<dbReference type="EMBL" id="MCGH01000001">
    <property type="protein sequence ID" value="ODM08814.1"/>
    <property type="molecule type" value="Genomic_DNA"/>
</dbReference>
<dbReference type="Gene3D" id="2.115.10.20">
    <property type="entry name" value="Glycosyl hydrolase domain, family 43"/>
    <property type="match status" value="1"/>
</dbReference>
<evidence type="ECO:0000313" key="4">
    <source>
        <dbReference type="EMBL" id="ODR53971.1"/>
    </source>
</evidence>
<dbReference type="RefSeq" id="WP_069151092.1">
    <property type="nucleotide sequence ID" value="NZ_DBFYTW010000091.1"/>
</dbReference>
<dbReference type="EMBL" id="MEHA01000003">
    <property type="protein sequence ID" value="ODR53971.1"/>
    <property type="molecule type" value="Genomic_DNA"/>
</dbReference>
<dbReference type="EMBL" id="MEHD01000032">
    <property type="protein sequence ID" value="ODR51697.1"/>
    <property type="molecule type" value="Genomic_DNA"/>
</dbReference>
<dbReference type="PATRIC" id="fig|1432052.4.peg.500"/>
<accession>A0A1E3AJB3</accession>
<dbReference type="SUPFAM" id="SSF75005">
    <property type="entry name" value="Arabinanase/levansucrase/invertase"/>
    <property type="match status" value="1"/>
</dbReference>
<dbReference type="Proteomes" id="UP000094869">
    <property type="component" value="Unassembled WGS sequence"/>
</dbReference>
<evidence type="ECO:0008006" key="8">
    <source>
        <dbReference type="Google" id="ProtNLM"/>
    </source>
</evidence>